<gene>
    <name evidence="1" type="ORF">F6B40_04905</name>
</gene>
<proteinExistence type="predicted"/>
<dbReference type="InterPro" id="IPR018561">
    <property type="entry name" value="AosR"/>
</dbReference>
<keyword evidence="2" id="KW-1185">Reference proteome</keyword>
<dbReference type="RefSeq" id="WP_150892376.1">
    <property type="nucleotide sequence ID" value="NZ_VYUY01000006.1"/>
</dbReference>
<comment type="caution">
    <text evidence="1">The sequence shown here is derived from an EMBL/GenBank/DDBJ whole genome shotgun (WGS) entry which is preliminary data.</text>
</comment>
<dbReference type="EMBL" id="VYUY01000006">
    <property type="protein sequence ID" value="KAA9135021.1"/>
    <property type="molecule type" value="Genomic_DNA"/>
</dbReference>
<dbReference type="Proteomes" id="UP000326838">
    <property type="component" value="Unassembled WGS sequence"/>
</dbReference>
<dbReference type="AlphaFoldDB" id="A0A5N0TKG5"/>
<accession>A0A5N0TKG5</accession>
<sequence>MSAASEDVLLELSRLEAVHLRGLVNQFVDLLTGSPDAATDPAISRLVPSAYPDDESAAAQFRSATQPELLRRRTHDAAAVLADLAIAGDVTDPQSLSESAARTEFTLALDRGRAASWMRTLAAVRLVLASRLGITSEDDHDPDDPRFGVYEWLGYRLDQLTRAASAAA</sequence>
<evidence type="ECO:0000313" key="1">
    <source>
        <dbReference type="EMBL" id="KAA9135021.1"/>
    </source>
</evidence>
<name>A0A5N0TKG5_9MICO</name>
<evidence type="ECO:0000313" key="2">
    <source>
        <dbReference type="Proteomes" id="UP000326838"/>
    </source>
</evidence>
<protein>
    <submittedName>
        <fullName evidence="1">DUF2017 family protein</fullName>
    </submittedName>
</protein>
<reference evidence="2" key="1">
    <citation type="submission" date="2019-09" db="EMBL/GenBank/DDBJ databases">
        <title>Mumia zhuanghuii sp. nov. isolated from the intestinal contents of plateau pika (Ochotona curzoniae) in the Qinghai-Tibet plateau of China.</title>
        <authorList>
            <person name="Tian Z."/>
        </authorList>
    </citation>
    <scope>NUCLEOTIDE SEQUENCE [LARGE SCALE GENOMIC DNA]</scope>
    <source>
        <strain evidence="2">L-033</strain>
    </source>
</reference>
<organism evidence="1 2">
    <name type="scientific">Microbacterium caowuchunii</name>
    <dbReference type="NCBI Taxonomy" id="2614638"/>
    <lineage>
        <taxon>Bacteria</taxon>
        <taxon>Bacillati</taxon>
        <taxon>Actinomycetota</taxon>
        <taxon>Actinomycetes</taxon>
        <taxon>Micrococcales</taxon>
        <taxon>Microbacteriaceae</taxon>
        <taxon>Microbacterium</taxon>
    </lineage>
</organism>
<dbReference type="Pfam" id="PF09438">
    <property type="entry name" value="DUF2017"/>
    <property type="match status" value="1"/>
</dbReference>